<feature type="binding site" description="axial binding residue" evidence="11">
    <location>
        <position position="205"/>
    </location>
    <ligand>
        <name>heme b</name>
        <dbReference type="ChEBI" id="CHEBI:60344"/>
        <label>1</label>
    </ligand>
    <ligandPart>
        <name>Fe</name>
        <dbReference type="ChEBI" id="CHEBI:18248"/>
    </ligandPart>
</feature>
<keyword evidence="6 10" id="KW-0249">Electron transport</keyword>
<evidence type="ECO:0000256" key="2">
    <source>
        <dbReference type="ARBA" id="ARBA00022448"/>
    </source>
</evidence>
<dbReference type="SMART" id="SM00665">
    <property type="entry name" value="B561"/>
    <property type="match status" value="1"/>
</dbReference>
<dbReference type="InterPro" id="IPR005018">
    <property type="entry name" value="DOMON_domain"/>
</dbReference>
<keyword evidence="7 12" id="KW-1133">Transmembrane helix</keyword>
<comment type="caution">
    <text evidence="16">The sequence shown here is derived from an EMBL/GenBank/DDBJ whole genome shotgun (WGS) entry which is preliminary data.</text>
</comment>
<evidence type="ECO:0000256" key="11">
    <source>
        <dbReference type="PIRSR" id="PIRSR037471-1"/>
    </source>
</evidence>
<dbReference type="PANTHER" id="PTHR23130:SF223">
    <property type="entry name" value="CYTOCHROME B561 AND DOMON DOMAIN-CONTAINING PROTEIN"/>
    <property type="match status" value="1"/>
</dbReference>
<protein>
    <recommendedName>
        <fullName evidence="10">Cytochrome b561 and DOMON domain-containing protein</fullName>
    </recommendedName>
</protein>
<feature type="transmembrane region" description="Helical" evidence="12">
    <location>
        <begin position="236"/>
        <end position="257"/>
    </location>
</feature>
<dbReference type="Pfam" id="PF03188">
    <property type="entry name" value="Cytochrom_B561"/>
    <property type="match status" value="1"/>
</dbReference>
<feature type="chain" id="PRO_5043807311" description="Cytochrome b561 and DOMON domain-containing protein" evidence="13">
    <location>
        <begin position="22"/>
        <end position="388"/>
    </location>
</feature>
<dbReference type="PANTHER" id="PTHR23130">
    <property type="entry name" value="CYTOCHROME B561 AND DOMON DOMAIN-CONTAINING PROTEIN"/>
    <property type="match status" value="1"/>
</dbReference>
<dbReference type="InterPro" id="IPR017214">
    <property type="entry name" value="UCP037471"/>
</dbReference>
<keyword evidence="4 11" id="KW-0479">Metal-binding</keyword>
<dbReference type="PROSITE" id="PS50939">
    <property type="entry name" value="CYTOCHROME_B561"/>
    <property type="match status" value="1"/>
</dbReference>
<name>A0AAV0CAK1_9ASTE</name>
<dbReference type="CDD" id="cd09629">
    <property type="entry name" value="DOMON_CIL1_like"/>
    <property type="match status" value="1"/>
</dbReference>
<organism evidence="16 17">
    <name type="scientific">Cuscuta epithymum</name>
    <dbReference type="NCBI Taxonomy" id="186058"/>
    <lineage>
        <taxon>Eukaryota</taxon>
        <taxon>Viridiplantae</taxon>
        <taxon>Streptophyta</taxon>
        <taxon>Embryophyta</taxon>
        <taxon>Tracheophyta</taxon>
        <taxon>Spermatophyta</taxon>
        <taxon>Magnoliopsida</taxon>
        <taxon>eudicotyledons</taxon>
        <taxon>Gunneridae</taxon>
        <taxon>Pentapetalae</taxon>
        <taxon>asterids</taxon>
        <taxon>lamiids</taxon>
        <taxon>Solanales</taxon>
        <taxon>Convolvulaceae</taxon>
        <taxon>Cuscuteae</taxon>
        <taxon>Cuscuta</taxon>
        <taxon>Cuscuta subgen. Cuscuta</taxon>
    </lineage>
</organism>
<evidence type="ECO:0000256" key="12">
    <source>
        <dbReference type="SAM" id="Phobius"/>
    </source>
</evidence>
<evidence type="ECO:0000259" key="15">
    <source>
        <dbReference type="PROSITE" id="PS50939"/>
    </source>
</evidence>
<keyword evidence="11" id="KW-0408">Iron</keyword>
<dbReference type="FunFam" id="1.20.120.1770:FF:000007">
    <property type="entry name" value="Cytochrome b561 and DOMON domain-containing protein"/>
    <property type="match status" value="1"/>
</dbReference>
<keyword evidence="3 12" id="KW-0812">Transmembrane</keyword>
<comment type="subcellular location">
    <subcellularLocation>
        <location evidence="1">Membrane</location>
        <topology evidence="1">Multi-pass membrane protein</topology>
    </subcellularLocation>
</comment>
<evidence type="ECO:0000256" key="9">
    <source>
        <dbReference type="ARBA" id="ARBA00053871"/>
    </source>
</evidence>
<proteinExistence type="predicted"/>
<feature type="binding site" description="axial binding residue" evidence="11">
    <location>
        <position position="241"/>
    </location>
    <ligand>
        <name>heme b</name>
        <dbReference type="ChEBI" id="CHEBI:60344"/>
        <label>1</label>
    </ligand>
    <ligandPart>
        <name>Fe</name>
        <dbReference type="ChEBI" id="CHEBI:18248"/>
    </ligandPart>
</feature>
<evidence type="ECO:0000256" key="8">
    <source>
        <dbReference type="ARBA" id="ARBA00023136"/>
    </source>
</evidence>
<evidence type="ECO:0000259" key="14">
    <source>
        <dbReference type="PROSITE" id="PS50836"/>
    </source>
</evidence>
<dbReference type="Proteomes" id="UP001152523">
    <property type="component" value="Unassembled WGS sequence"/>
</dbReference>
<feature type="domain" description="Cytochrome b561" evidence="15">
    <location>
        <begin position="169"/>
        <end position="365"/>
    </location>
</feature>
<feature type="transmembrane region" description="Helical" evidence="12">
    <location>
        <begin position="306"/>
        <end position="329"/>
    </location>
</feature>
<feature type="transmembrane region" description="Helical" evidence="12">
    <location>
        <begin position="206"/>
        <end position="224"/>
    </location>
</feature>
<evidence type="ECO:0000313" key="16">
    <source>
        <dbReference type="EMBL" id="CAH9072786.1"/>
    </source>
</evidence>
<dbReference type="InterPro" id="IPR006593">
    <property type="entry name" value="Cyt_b561/ferric_Rdtase_TM"/>
</dbReference>
<comment type="function">
    <text evidence="9">May act as a catecholamine-responsive trans-membrane electron transporter.</text>
</comment>
<feature type="binding site" description="axial binding residue" evidence="11">
    <location>
        <position position="310"/>
    </location>
    <ligand>
        <name>heme b</name>
        <dbReference type="ChEBI" id="CHEBI:60344"/>
        <label>1</label>
    </ligand>
    <ligandPart>
        <name>Fe</name>
        <dbReference type="ChEBI" id="CHEBI:18248"/>
    </ligandPart>
</feature>
<keyword evidence="2 10" id="KW-0813">Transport</keyword>
<dbReference type="Pfam" id="PF04526">
    <property type="entry name" value="DUF568"/>
    <property type="match status" value="1"/>
</dbReference>
<evidence type="ECO:0000256" key="7">
    <source>
        <dbReference type="ARBA" id="ARBA00022989"/>
    </source>
</evidence>
<dbReference type="GO" id="GO:0046872">
    <property type="term" value="F:metal ion binding"/>
    <property type="evidence" value="ECO:0007669"/>
    <property type="project" value="UniProtKB-KW"/>
</dbReference>
<reference evidence="16" key="1">
    <citation type="submission" date="2022-07" db="EMBL/GenBank/DDBJ databases">
        <authorList>
            <person name="Macas J."/>
            <person name="Novak P."/>
            <person name="Neumann P."/>
        </authorList>
    </citation>
    <scope>NUCLEOTIDE SEQUENCE</scope>
</reference>
<feature type="binding site" description="axial binding residue" evidence="11">
    <location>
        <position position="274"/>
    </location>
    <ligand>
        <name>heme b</name>
        <dbReference type="ChEBI" id="CHEBI:60344"/>
        <label>1</label>
    </ligand>
    <ligandPart>
        <name>Fe</name>
        <dbReference type="ChEBI" id="CHEBI:18248"/>
    </ligandPart>
</feature>
<feature type="domain" description="DOMON" evidence="14">
    <location>
        <begin position="44"/>
        <end position="158"/>
    </location>
</feature>
<evidence type="ECO:0000256" key="4">
    <source>
        <dbReference type="ARBA" id="ARBA00022723"/>
    </source>
</evidence>
<accession>A0AAV0CAK1</accession>
<dbReference type="InterPro" id="IPR045265">
    <property type="entry name" value="AIR12_DOMON"/>
</dbReference>
<evidence type="ECO:0000256" key="3">
    <source>
        <dbReference type="ARBA" id="ARBA00022692"/>
    </source>
</evidence>
<dbReference type="EMBL" id="CAMAPF010000023">
    <property type="protein sequence ID" value="CAH9072786.1"/>
    <property type="molecule type" value="Genomic_DNA"/>
</dbReference>
<gene>
    <name evidence="16" type="ORF">CEPIT_LOCUS4403</name>
</gene>
<dbReference type="CDD" id="cd08760">
    <property type="entry name" value="Cyt_b561_FRRS1_like"/>
    <property type="match status" value="1"/>
</dbReference>
<evidence type="ECO:0000256" key="1">
    <source>
        <dbReference type="ARBA" id="ARBA00004141"/>
    </source>
</evidence>
<feature type="signal peptide" evidence="13">
    <location>
        <begin position="1"/>
        <end position="21"/>
    </location>
</feature>
<dbReference type="GO" id="GO:0016020">
    <property type="term" value="C:membrane"/>
    <property type="evidence" value="ECO:0007669"/>
    <property type="project" value="UniProtKB-SubCell"/>
</dbReference>
<evidence type="ECO:0000256" key="13">
    <source>
        <dbReference type="SAM" id="SignalP"/>
    </source>
</evidence>
<keyword evidence="5 13" id="KW-0732">Signal</keyword>
<keyword evidence="8 10" id="KW-0472">Membrane</keyword>
<evidence type="ECO:0000313" key="17">
    <source>
        <dbReference type="Proteomes" id="UP001152523"/>
    </source>
</evidence>
<evidence type="ECO:0000256" key="5">
    <source>
        <dbReference type="ARBA" id="ARBA00022729"/>
    </source>
</evidence>
<dbReference type="PROSITE" id="PS50836">
    <property type="entry name" value="DOMON"/>
    <property type="match status" value="1"/>
</dbReference>
<dbReference type="AlphaFoldDB" id="A0AAV0CAK1"/>
<evidence type="ECO:0000256" key="6">
    <source>
        <dbReference type="ARBA" id="ARBA00022982"/>
    </source>
</evidence>
<keyword evidence="17" id="KW-1185">Reference proteome</keyword>
<evidence type="ECO:0000256" key="10">
    <source>
        <dbReference type="PIRNR" id="PIRNR037471"/>
    </source>
</evidence>
<dbReference type="PIRSF" id="PIRSF037471">
    <property type="entry name" value="UCP037471"/>
    <property type="match status" value="1"/>
</dbReference>
<dbReference type="Gene3D" id="1.20.120.1770">
    <property type="match status" value="1"/>
</dbReference>
<feature type="transmembrane region" description="Helical" evidence="12">
    <location>
        <begin position="277"/>
        <end position="294"/>
    </location>
</feature>
<comment type="cofactor">
    <cofactor evidence="10">
        <name>heme b</name>
        <dbReference type="ChEBI" id="CHEBI:60344"/>
    </cofactor>
    <text evidence="10">Binds 2 heme b groups non-covalently.</text>
</comment>
<sequence length="388" mass="42488">MNRLLWIPLLILGLMASHCYAQNCSGHVFSNNARFAACNNLPVLNSFLHWTYHSGNHTVDIAYRQTNVAASTWVAWALNLVGTKMPGVQCLVAVPNAAGGFRAYTSPVSGYSTQLAQGNLSFGVPRLSVQSANQEVVIFATLVLPANRTSFTTVWQRGPFSGNTPGIHAMTNANKQSIQIVNFATGQTTAGGTGVTSVMRRRNIHGVLNAISWGILMPIGAMIARYVKVIPSADPAWFYLHAACQSSGYVIGVAGWGTGLKLGSESKGITFKTHRCIGIILFCLATIQLTALFLRPKKDHKYRPQWKYFHTIVGYTTIALSITNVYKGFDALGREDNWKKAYTGVIIALGVVAVLLEAFTWYIVLKRKKSEDKRNTSYEGNRHNPSTV</sequence>
<feature type="transmembrane region" description="Helical" evidence="12">
    <location>
        <begin position="341"/>
        <end position="364"/>
    </location>
</feature>